<organism evidence="2 3">
    <name type="scientific">Kuraishia capsulata CBS 1993</name>
    <dbReference type="NCBI Taxonomy" id="1382522"/>
    <lineage>
        <taxon>Eukaryota</taxon>
        <taxon>Fungi</taxon>
        <taxon>Dikarya</taxon>
        <taxon>Ascomycota</taxon>
        <taxon>Saccharomycotina</taxon>
        <taxon>Pichiomycetes</taxon>
        <taxon>Pichiales</taxon>
        <taxon>Pichiaceae</taxon>
        <taxon>Kuraishia</taxon>
    </lineage>
</organism>
<evidence type="ECO:0000313" key="3">
    <source>
        <dbReference type="Proteomes" id="UP000019384"/>
    </source>
</evidence>
<dbReference type="PROSITE" id="PS51840">
    <property type="entry name" value="C2_NT"/>
    <property type="match status" value="1"/>
</dbReference>
<evidence type="ECO:0000313" key="2">
    <source>
        <dbReference type="EMBL" id="CDK25927.1"/>
    </source>
</evidence>
<dbReference type="GeneID" id="34519325"/>
<gene>
    <name evidence="2" type="ORF">KUCA_T00001898001</name>
</gene>
<dbReference type="OrthoDB" id="3365224at2759"/>
<reference evidence="2" key="1">
    <citation type="submission" date="2013-12" db="EMBL/GenBank/DDBJ databases">
        <authorList>
            <person name="Genoscope - CEA"/>
        </authorList>
    </citation>
    <scope>NUCLEOTIDE SEQUENCE</scope>
    <source>
        <strain evidence="2">CBS 1993</strain>
    </source>
</reference>
<dbReference type="EMBL" id="HG793126">
    <property type="protein sequence ID" value="CDK25927.1"/>
    <property type="molecule type" value="Genomic_DNA"/>
</dbReference>
<dbReference type="RefSeq" id="XP_022457937.1">
    <property type="nucleotide sequence ID" value="XM_022604124.1"/>
</dbReference>
<proteinExistence type="predicted"/>
<dbReference type="Proteomes" id="UP000019384">
    <property type="component" value="Unassembled WGS sequence"/>
</dbReference>
<dbReference type="AlphaFoldDB" id="W6MM01"/>
<dbReference type="HOGENOM" id="CLU_987298_0_0_1"/>
<feature type="domain" description="C2 NT-type" evidence="1">
    <location>
        <begin position="2"/>
        <end position="141"/>
    </location>
</feature>
<sequence length="298" mass="34648">MSLHKLHKKHKFNVQLKLHELINIPQLSGKCYIHLTVSNKRHQSTNQYSTKTASSPVVNHRCTWDHEVQTVIKLYEDSNGYISDKWLTLKFYAVMTSDELLGKLELNLTEYLNETSEVTNRYLLQDSKANSIFKMSLWIENDAEYKIPPLSKDKIFQGLTNVIETESATSGSETEHNPKMLNSQMMSQLINKAYKFTWQFAGISGTQNYDEFTPSECVEDIFNYNGTGWKRNDDGVAFVDLASNQLNHVKEERSETRWRYDDEDSDDEAEFASRKAKHYLPPKELDIRQDLKSWRISA</sequence>
<dbReference type="InterPro" id="IPR019448">
    <property type="entry name" value="NT-C2"/>
</dbReference>
<dbReference type="PANTHER" id="PTHR21456:SF1">
    <property type="entry name" value="C2 NT-TYPE DOMAIN-CONTAINING PROTEIN"/>
    <property type="match status" value="1"/>
</dbReference>
<dbReference type="InterPro" id="IPR039931">
    <property type="entry name" value="EEIG1/2-like"/>
</dbReference>
<dbReference type="PANTHER" id="PTHR21456">
    <property type="entry name" value="FAMILY WITH SEQUENCE SIMILARITY 102"/>
    <property type="match status" value="1"/>
</dbReference>
<name>W6MM01_9ASCO</name>
<dbReference type="STRING" id="1382522.W6MM01"/>
<dbReference type="Pfam" id="PF10358">
    <property type="entry name" value="NT-C2"/>
    <property type="match status" value="1"/>
</dbReference>
<accession>W6MM01</accession>
<reference evidence="2" key="2">
    <citation type="submission" date="2014-02" db="EMBL/GenBank/DDBJ databases">
        <title>Complete DNA sequence of /Kuraishia capsulata/ illustrates novel genomic features among budding yeasts (/Saccharomycotina/).</title>
        <authorList>
            <person name="Morales L."/>
            <person name="Noel B."/>
            <person name="Porcel B."/>
            <person name="Marcet-Houben M."/>
            <person name="Hullo M-F."/>
            <person name="Sacerdot C."/>
            <person name="Tekaia F."/>
            <person name="Leh-Louis V."/>
            <person name="Despons L."/>
            <person name="Khanna V."/>
            <person name="Aury J-M."/>
            <person name="Barbe V."/>
            <person name="Couloux A."/>
            <person name="Labadie K."/>
            <person name="Pelletier E."/>
            <person name="Souciet J-L."/>
            <person name="Boekhout T."/>
            <person name="Gabaldon T."/>
            <person name="Wincker P."/>
            <person name="Dujon B."/>
        </authorList>
    </citation>
    <scope>NUCLEOTIDE SEQUENCE</scope>
    <source>
        <strain evidence="2">CBS 1993</strain>
    </source>
</reference>
<protein>
    <recommendedName>
        <fullName evidence="1">C2 NT-type domain-containing protein</fullName>
    </recommendedName>
</protein>
<keyword evidence="3" id="KW-1185">Reference proteome</keyword>
<evidence type="ECO:0000259" key="1">
    <source>
        <dbReference type="PROSITE" id="PS51840"/>
    </source>
</evidence>